<dbReference type="SFLD" id="SFLDG00002">
    <property type="entry name" value="C1.7:_P-type_atpase_like"/>
    <property type="match status" value="1"/>
</dbReference>
<dbReference type="OrthoDB" id="9813266at2"/>
<dbReference type="Pfam" id="PF00690">
    <property type="entry name" value="Cation_ATPase_N"/>
    <property type="match status" value="1"/>
</dbReference>
<proteinExistence type="predicted"/>
<feature type="transmembrane region" description="Helical" evidence="8">
    <location>
        <begin position="731"/>
        <end position="754"/>
    </location>
</feature>
<dbReference type="SFLD" id="SFLDF00027">
    <property type="entry name" value="p-type_atpase"/>
    <property type="match status" value="1"/>
</dbReference>
<accession>A0A0R1RD24</accession>
<comment type="subcellular location">
    <subcellularLocation>
        <location evidence="1">Membrane</location>
        <topology evidence="1">Multi-pass membrane protein</topology>
    </subcellularLocation>
</comment>
<evidence type="ECO:0000256" key="8">
    <source>
        <dbReference type="SAM" id="Phobius"/>
    </source>
</evidence>
<dbReference type="SMART" id="SM00831">
    <property type="entry name" value="Cation_ATPase_N"/>
    <property type="match status" value="1"/>
</dbReference>
<dbReference type="eggNOG" id="COG0474">
    <property type="taxonomic scope" value="Bacteria"/>
</dbReference>
<dbReference type="Gene3D" id="3.40.1110.10">
    <property type="entry name" value="Calcium-transporting ATPase, cytoplasmic domain N"/>
    <property type="match status" value="1"/>
</dbReference>
<feature type="transmembrane region" description="Helical" evidence="8">
    <location>
        <begin position="702"/>
        <end position="725"/>
    </location>
</feature>
<keyword evidence="11" id="KW-1185">Reference proteome</keyword>
<dbReference type="RefSeq" id="WP_017260683.1">
    <property type="nucleotide sequence ID" value="NZ_AUAW01000012.1"/>
</dbReference>
<dbReference type="GO" id="GO:0005524">
    <property type="term" value="F:ATP binding"/>
    <property type="evidence" value="ECO:0007669"/>
    <property type="project" value="UniProtKB-KW"/>
</dbReference>
<dbReference type="GO" id="GO:0016887">
    <property type="term" value="F:ATP hydrolysis activity"/>
    <property type="evidence" value="ECO:0007669"/>
    <property type="project" value="InterPro"/>
</dbReference>
<dbReference type="InterPro" id="IPR018303">
    <property type="entry name" value="ATPase_P-typ_P_site"/>
</dbReference>
<evidence type="ECO:0000259" key="9">
    <source>
        <dbReference type="SMART" id="SM00831"/>
    </source>
</evidence>
<dbReference type="InterPro" id="IPR036412">
    <property type="entry name" value="HAD-like_sf"/>
</dbReference>
<dbReference type="PANTHER" id="PTHR42861">
    <property type="entry name" value="CALCIUM-TRANSPORTING ATPASE"/>
    <property type="match status" value="1"/>
</dbReference>
<evidence type="ECO:0000256" key="3">
    <source>
        <dbReference type="ARBA" id="ARBA00022741"/>
    </source>
</evidence>
<protein>
    <submittedName>
        <fullName evidence="10">Cadmium-manganese-transporting P-type ATPase</fullName>
    </submittedName>
</protein>
<feature type="transmembrane region" description="Helical" evidence="8">
    <location>
        <begin position="641"/>
        <end position="661"/>
    </location>
</feature>
<evidence type="ECO:0000256" key="2">
    <source>
        <dbReference type="ARBA" id="ARBA00022692"/>
    </source>
</evidence>
<dbReference type="SUPFAM" id="SSF81665">
    <property type="entry name" value="Calcium ATPase, transmembrane domain M"/>
    <property type="match status" value="1"/>
</dbReference>
<feature type="transmembrane region" description="Helical" evidence="8">
    <location>
        <begin position="601"/>
        <end position="620"/>
    </location>
</feature>
<keyword evidence="3" id="KW-0547">Nucleotide-binding</keyword>
<name>A0A0R1RD24_9LACO</name>
<organism evidence="10 11">
    <name type="scientific">Furfurilactobacillus rossiae DSM 15814</name>
    <dbReference type="NCBI Taxonomy" id="1114972"/>
    <lineage>
        <taxon>Bacteria</taxon>
        <taxon>Bacillati</taxon>
        <taxon>Bacillota</taxon>
        <taxon>Bacilli</taxon>
        <taxon>Lactobacillales</taxon>
        <taxon>Lactobacillaceae</taxon>
        <taxon>Furfurilactobacillus</taxon>
    </lineage>
</organism>
<keyword evidence="2 8" id="KW-0812">Transmembrane</keyword>
<dbReference type="PATRIC" id="fig|1114972.6.peg.2680"/>
<reference evidence="10 11" key="1">
    <citation type="journal article" date="2015" name="Genome Announc.">
        <title>Expanding the biotechnology potential of lactobacilli through comparative genomics of 213 strains and associated genera.</title>
        <authorList>
            <person name="Sun Z."/>
            <person name="Harris H.M."/>
            <person name="McCann A."/>
            <person name="Guo C."/>
            <person name="Argimon S."/>
            <person name="Zhang W."/>
            <person name="Yang X."/>
            <person name="Jeffery I.B."/>
            <person name="Cooney J.C."/>
            <person name="Kagawa T.F."/>
            <person name="Liu W."/>
            <person name="Song Y."/>
            <person name="Salvetti E."/>
            <person name="Wrobel A."/>
            <person name="Rasinkangas P."/>
            <person name="Parkhill J."/>
            <person name="Rea M.C."/>
            <person name="O'Sullivan O."/>
            <person name="Ritari J."/>
            <person name="Douillard F.P."/>
            <person name="Paul Ross R."/>
            <person name="Yang R."/>
            <person name="Briner A.E."/>
            <person name="Felis G.E."/>
            <person name="de Vos W.M."/>
            <person name="Barrangou R."/>
            <person name="Klaenhammer T.R."/>
            <person name="Caufield P.W."/>
            <person name="Cui Y."/>
            <person name="Zhang H."/>
            <person name="O'Toole P.W."/>
        </authorList>
    </citation>
    <scope>NUCLEOTIDE SEQUENCE [LARGE SCALE GENOMIC DNA]</scope>
    <source>
        <strain evidence="10 11">DSM 15814</strain>
    </source>
</reference>
<dbReference type="InterPro" id="IPR008250">
    <property type="entry name" value="ATPase_P-typ_transduc_dom_A_sf"/>
</dbReference>
<dbReference type="Proteomes" id="UP000051999">
    <property type="component" value="Unassembled WGS sequence"/>
</dbReference>
<evidence type="ECO:0000256" key="4">
    <source>
        <dbReference type="ARBA" id="ARBA00022840"/>
    </source>
</evidence>
<dbReference type="Pfam" id="PF00702">
    <property type="entry name" value="Hydrolase"/>
    <property type="match status" value="1"/>
</dbReference>
<evidence type="ECO:0000256" key="6">
    <source>
        <dbReference type="ARBA" id="ARBA00022989"/>
    </source>
</evidence>
<dbReference type="EMBL" id="AZFF01000008">
    <property type="protein sequence ID" value="KRL54545.1"/>
    <property type="molecule type" value="Genomic_DNA"/>
</dbReference>
<dbReference type="InterPro" id="IPR001757">
    <property type="entry name" value="P_typ_ATPase"/>
</dbReference>
<dbReference type="Gene3D" id="3.40.50.1000">
    <property type="entry name" value="HAD superfamily/HAD-like"/>
    <property type="match status" value="1"/>
</dbReference>
<dbReference type="GO" id="GO:0016020">
    <property type="term" value="C:membrane"/>
    <property type="evidence" value="ECO:0007669"/>
    <property type="project" value="UniProtKB-SubCell"/>
</dbReference>
<dbReference type="Gene3D" id="1.20.1110.10">
    <property type="entry name" value="Calcium-transporting ATPase, transmembrane domain"/>
    <property type="match status" value="1"/>
</dbReference>
<feature type="transmembrane region" description="Helical" evidence="8">
    <location>
        <begin position="244"/>
        <end position="264"/>
    </location>
</feature>
<evidence type="ECO:0000313" key="11">
    <source>
        <dbReference type="Proteomes" id="UP000051999"/>
    </source>
</evidence>
<dbReference type="InterPro" id="IPR059000">
    <property type="entry name" value="ATPase_P-type_domA"/>
</dbReference>
<feature type="transmembrane region" description="Helical" evidence="8">
    <location>
        <begin position="673"/>
        <end position="690"/>
    </location>
</feature>
<dbReference type="Gene3D" id="2.70.150.10">
    <property type="entry name" value="Calcium-transporting ATPase, cytoplasmic transduction domain A"/>
    <property type="match status" value="1"/>
</dbReference>
<dbReference type="InterPro" id="IPR023298">
    <property type="entry name" value="ATPase_P-typ_TM_dom_sf"/>
</dbReference>
<dbReference type="InterPro" id="IPR004014">
    <property type="entry name" value="ATPase_P-typ_cation-transptr_N"/>
</dbReference>
<evidence type="ECO:0000313" key="10">
    <source>
        <dbReference type="EMBL" id="KRL54545.1"/>
    </source>
</evidence>
<dbReference type="InterPro" id="IPR023299">
    <property type="entry name" value="ATPase_P-typ_cyto_dom_N"/>
</dbReference>
<evidence type="ECO:0000256" key="7">
    <source>
        <dbReference type="ARBA" id="ARBA00023136"/>
    </source>
</evidence>
<dbReference type="Pfam" id="PF00122">
    <property type="entry name" value="E1-E2_ATPase"/>
    <property type="match status" value="1"/>
</dbReference>
<dbReference type="InterPro" id="IPR023214">
    <property type="entry name" value="HAD_sf"/>
</dbReference>
<dbReference type="STRING" id="1114972.FD35_GL002614"/>
<keyword evidence="4" id="KW-0067">ATP-binding</keyword>
<dbReference type="PROSITE" id="PS00154">
    <property type="entry name" value="ATPASE_E1_E2"/>
    <property type="match status" value="1"/>
</dbReference>
<feature type="domain" description="Cation-transporting P-type ATPase N-terminal" evidence="9">
    <location>
        <begin position="1"/>
        <end position="62"/>
    </location>
</feature>
<feature type="transmembrane region" description="Helical" evidence="8">
    <location>
        <begin position="212"/>
        <end position="232"/>
    </location>
</feature>
<dbReference type="InterPro" id="IPR044492">
    <property type="entry name" value="P_typ_ATPase_HD_dom"/>
</dbReference>
<dbReference type="SFLD" id="SFLDS00003">
    <property type="entry name" value="Haloacid_Dehalogenase"/>
    <property type="match status" value="1"/>
</dbReference>
<dbReference type="NCBIfam" id="TIGR01494">
    <property type="entry name" value="ATPase_P-type"/>
    <property type="match status" value="2"/>
</dbReference>
<dbReference type="SUPFAM" id="SSF56784">
    <property type="entry name" value="HAD-like"/>
    <property type="match status" value="1"/>
</dbReference>
<dbReference type="AlphaFoldDB" id="A0A0R1RD24"/>
<dbReference type="SUPFAM" id="SSF81653">
    <property type="entry name" value="Calcium ATPase, transduction domain A"/>
    <property type="match status" value="1"/>
</dbReference>
<dbReference type="PRINTS" id="PR00119">
    <property type="entry name" value="CATATPASE"/>
</dbReference>
<keyword evidence="6 8" id="KW-1133">Transmembrane helix</keyword>
<evidence type="ECO:0000256" key="5">
    <source>
        <dbReference type="ARBA" id="ARBA00022967"/>
    </source>
</evidence>
<keyword evidence="7 8" id="KW-0472">Membrane</keyword>
<keyword evidence="5" id="KW-1278">Translocase</keyword>
<evidence type="ECO:0000256" key="1">
    <source>
        <dbReference type="ARBA" id="ARBA00004141"/>
    </source>
</evidence>
<sequence length="761" mass="82419">MDKQLTLGGLSRQEAERRLQQNGLNEVSETKFNFWKAILIRLWEPSAWILEAALVIEIILGKEIQAGFIVLMLLFAAVNGAIQSGRSSKVLHQLAHELTPQVSVCRSKQWQKMDAKKLVVGDLINLRSSEIVPADVKLVSADLELDESSITGESNSVKRQKGEQAFAGTEVVSGDALAIVTATGINSRSGKTISLVNQNSAPGHLQQLLGKIIGYLAILDAILAVIMIIVAVVRHENLIEMLPFLAMLFIATIPIAMPSSFAVANSVEANVLSKEDVLVSDLSGIQEAANMDVLLVDKTGTITVNRPQVTAFYNLSELTDDEVIRNAVSAADIVNPSVIDQAIINYAADKDDRSLTVQHFQPFDATIGYSVAIVGPDRQSIYLGALKRLMAIDDGQTPIPATVDYNAGRTVAVMRNNRLLGIFVLQDQPRADSTASIQALQERGVKVVMLTGDNRKTAQIIANQVGLNGTVLPFADLNNDTAIDKLAGIAEVVPENKLAMVKQFQRRGYIVGMTGDGVNDAPALKQAEVGIAVANAVDLAKRSAKLVLMTDGLSSIVKILDSGHRVYQRMMTWTITKLSRTAELTMLLTFGYLVFHFMPLTLNAMILVAILNDLVTLVLGTDNTHIRLQPEKWNLSNLSRVAGVFAAGWTIVGAVFATTLVKMGYSAGQVSTGLYVYLIFSAMLTILMTRTTRPFWRSKPSLAVIIAITLNCLLTLLLAALGWGIAQISGVLIVATVVLTIIIAVALTLIWKLINLNRQAE</sequence>
<comment type="caution">
    <text evidence="10">The sequence shown here is derived from an EMBL/GenBank/DDBJ whole genome shotgun (WGS) entry which is preliminary data.</text>
</comment>
<gene>
    <name evidence="10" type="ORF">FD35_GL002614</name>
</gene>